<reference evidence="9 10" key="1">
    <citation type="submission" date="2019-10" db="EMBL/GenBank/DDBJ databases">
        <title>The Genome Sequence of Clostridium tarantellae Isolated from Fish Brain.</title>
        <authorList>
            <person name="Bano L."/>
            <person name="Kiel M."/>
            <person name="Sales G."/>
            <person name="Doxey A.C."/>
            <person name="Mansfield M.J."/>
            <person name="Schiavone M."/>
            <person name="Rossetto O."/>
            <person name="Pirazzini M."/>
            <person name="Dobrindt U."/>
            <person name="Montecucco C."/>
        </authorList>
    </citation>
    <scope>NUCLEOTIDE SEQUENCE [LARGE SCALE GENOMIC DNA]</scope>
    <source>
        <strain evidence="9 10">DSM 3997</strain>
    </source>
</reference>
<dbReference type="PANTHER" id="PTHR32309:SF13">
    <property type="entry name" value="FERRIC ENTEROBACTIN TRANSPORT PROTEIN FEPE"/>
    <property type="match status" value="1"/>
</dbReference>
<dbReference type="GO" id="GO:0005886">
    <property type="term" value="C:plasma membrane"/>
    <property type="evidence" value="ECO:0007669"/>
    <property type="project" value="UniProtKB-SubCell"/>
</dbReference>
<name>A0A6I1MFK9_9CLOT</name>
<dbReference type="PANTHER" id="PTHR32309">
    <property type="entry name" value="TYROSINE-PROTEIN KINASE"/>
    <property type="match status" value="1"/>
</dbReference>
<feature type="transmembrane region" description="Helical" evidence="7">
    <location>
        <begin position="172"/>
        <end position="194"/>
    </location>
</feature>
<dbReference type="EMBL" id="WHJC01000003">
    <property type="protein sequence ID" value="MPQ42286.1"/>
    <property type="molecule type" value="Genomic_DNA"/>
</dbReference>
<keyword evidence="6 7" id="KW-0472">Membrane</keyword>
<dbReference type="Pfam" id="PF02706">
    <property type="entry name" value="Wzz"/>
    <property type="match status" value="1"/>
</dbReference>
<evidence type="ECO:0000256" key="6">
    <source>
        <dbReference type="ARBA" id="ARBA00023136"/>
    </source>
</evidence>
<evidence type="ECO:0000259" key="8">
    <source>
        <dbReference type="Pfam" id="PF02706"/>
    </source>
</evidence>
<evidence type="ECO:0000256" key="1">
    <source>
        <dbReference type="ARBA" id="ARBA00004651"/>
    </source>
</evidence>
<evidence type="ECO:0000256" key="5">
    <source>
        <dbReference type="ARBA" id="ARBA00022989"/>
    </source>
</evidence>
<keyword evidence="3" id="KW-1003">Cell membrane</keyword>
<gene>
    <name evidence="9" type="ORF">GBZ86_00710</name>
</gene>
<feature type="domain" description="Polysaccharide chain length determinant N-terminal" evidence="8">
    <location>
        <begin position="7"/>
        <end position="93"/>
    </location>
</feature>
<dbReference type="OrthoDB" id="2360475at2"/>
<sequence length="222" mass="24701">MEEKTLKIDELLYTIKKRYKIIILVTASMTILATLFAFFKMKPQYFATTKVFVGRVGDSKNYSTSELETYKTLMSTYVDLIRTEDVVAKALNDSGIKKSAKAVLGSMQLAPNEASPILTIKVIGTSEKDARVTTEALLKGFDNITKEVLTTAKIDVIDSTKTYTVMPNRKKVLIMGFIVGLIISLGVVFVLDYLDNTIKTTEELEELLNLPVVGIIPNEDEV</sequence>
<evidence type="ECO:0000256" key="2">
    <source>
        <dbReference type="ARBA" id="ARBA00006683"/>
    </source>
</evidence>
<feature type="transmembrane region" description="Helical" evidence="7">
    <location>
        <begin position="21"/>
        <end position="39"/>
    </location>
</feature>
<proteinExistence type="inferred from homology"/>
<accession>A0A6I1MFK9</accession>
<evidence type="ECO:0000256" key="3">
    <source>
        <dbReference type="ARBA" id="ARBA00022475"/>
    </source>
</evidence>
<organism evidence="9 10">
    <name type="scientific">Clostridium tarantellae</name>
    <dbReference type="NCBI Taxonomy" id="39493"/>
    <lineage>
        <taxon>Bacteria</taxon>
        <taxon>Bacillati</taxon>
        <taxon>Bacillota</taxon>
        <taxon>Clostridia</taxon>
        <taxon>Eubacteriales</taxon>
        <taxon>Clostridiaceae</taxon>
        <taxon>Clostridium</taxon>
    </lineage>
</organism>
<keyword evidence="10" id="KW-1185">Reference proteome</keyword>
<keyword evidence="4 7" id="KW-0812">Transmembrane</keyword>
<evidence type="ECO:0000256" key="4">
    <source>
        <dbReference type="ARBA" id="ARBA00022692"/>
    </source>
</evidence>
<comment type="caution">
    <text evidence="9">The sequence shown here is derived from an EMBL/GenBank/DDBJ whole genome shotgun (WGS) entry which is preliminary data.</text>
</comment>
<evidence type="ECO:0000256" key="7">
    <source>
        <dbReference type="SAM" id="Phobius"/>
    </source>
</evidence>
<evidence type="ECO:0000313" key="10">
    <source>
        <dbReference type="Proteomes" id="UP000430345"/>
    </source>
</evidence>
<evidence type="ECO:0000313" key="9">
    <source>
        <dbReference type="EMBL" id="MPQ42286.1"/>
    </source>
</evidence>
<dbReference type="RefSeq" id="WP_152886785.1">
    <property type="nucleotide sequence ID" value="NZ_WHJC01000003.1"/>
</dbReference>
<comment type="similarity">
    <text evidence="2">Belongs to the CpsC/CapA family.</text>
</comment>
<dbReference type="GO" id="GO:0004713">
    <property type="term" value="F:protein tyrosine kinase activity"/>
    <property type="evidence" value="ECO:0007669"/>
    <property type="project" value="TreeGrafter"/>
</dbReference>
<protein>
    <submittedName>
        <fullName evidence="9">Capsular biosynthesis protein</fullName>
    </submittedName>
</protein>
<dbReference type="InterPro" id="IPR050445">
    <property type="entry name" value="Bact_polysacc_biosynth/exp"/>
</dbReference>
<dbReference type="InterPro" id="IPR003856">
    <property type="entry name" value="LPS_length_determ_N"/>
</dbReference>
<dbReference type="AlphaFoldDB" id="A0A6I1MFK9"/>
<comment type="subcellular location">
    <subcellularLocation>
        <location evidence="1">Cell membrane</location>
        <topology evidence="1">Multi-pass membrane protein</topology>
    </subcellularLocation>
</comment>
<dbReference type="Proteomes" id="UP000430345">
    <property type="component" value="Unassembled WGS sequence"/>
</dbReference>
<keyword evidence="5 7" id="KW-1133">Transmembrane helix</keyword>